<gene>
    <name evidence="3" type="ORF">DCS_05877</name>
</gene>
<evidence type="ECO:0000256" key="2">
    <source>
        <dbReference type="SAM" id="SignalP"/>
    </source>
</evidence>
<reference evidence="3 4" key="1">
    <citation type="journal article" date="2016" name="Sci. Rep.">
        <title>Insights into Adaptations to a Near-Obligate Nematode Endoparasitic Lifestyle from the Finished Genome of Drechmeria coniospora.</title>
        <authorList>
            <person name="Zhang L."/>
            <person name="Zhou Z."/>
            <person name="Guo Q."/>
            <person name="Fokkens L."/>
            <person name="Miskei M."/>
            <person name="Pocsi I."/>
            <person name="Zhang W."/>
            <person name="Chen M."/>
            <person name="Wang L."/>
            <person name="Sun Y."/>
            <person name="Donzelli B.G."/>
            <person name="Gibson D.M."/>
            <person name="Nelson D.R."/>
            <person name="Luo J.G."/>
            <person name="Rep M."/>
            <person name="Liu H."/>
            <person name="Yang S."/>
            <person name="Wang J."/>
            <person name="Krasnoff S.B."/>
            <person name="Xu Y."/>
            <person name="Molnar I."/>
            <person name="Lin M."/>
        </authorList>
    </citation>
    <scope>NUCLEOTIDE SEQUENCE [LARGE SCALE GENOMIC DNA]</scope>
    <source>
        <strain evidence="3 4">ARSEF 6962</strain>
    </source>
</reference>
<dbReference type="InParanoid" id="A0A151GP27"/>
<evidence type="ECO:0000313" key="3">
    <source>
        <dbReference type="EMBL" id="KYK58859.1"/>
    </source>
</evidence>
<protein>
    <submittedName>
        <fullName evidence="3">Uncharacterized protein</fullName>
    </submittedName>
</protein>
<evidence type="ECO:0000313" key="4">
    <source>
        <dbReference type="Proteomes" id="UP000076580"/>
    </source>
</evidence>
<feature type="compositionally biased region" description="Basic residues" evidence="1">
    <location>
        <begin position="302"/>
        <end position="312"/>
    </location>
</feature>
<proteinExistence type="predicted"/>
<sequence>MFGASLIAFVALTYWPGVYGEQYPGKVQEILNGLRSGSTQLIFDSTDEGPHTYEYSQPESPCFMKWASCEWVYFKQRFKLSAATVYNFTVIATDFGSTSSPDYNANTNPSDISRNSAVAKFSLVDSDSTTTGWKISTKVSGGLQGGPAAFNIKVENDRTEEIHGEHTQSTSNTQEEWYTEDCPLGFDCAIRRYLFYVSISGSCNVEPTINCGGEEDACEYLDSYYYKNHPYRLDFKPAFACDQFKYYAGRHCGRRESCTVENVQLVRDGGMPLSHVCFSKTPQQGAHKGEDSCSPITSGHRGTGRRAIRFGS</sequence>
<dbReference type="RefSeq" id="XP_040658211.1">
    <property type="nucleotide sequence ID" value="XM_040803178.1"/>
</dbReference>
<organism evidence="3 4">
    <name type="scientific">Drechmeria coniospora</name>
    <name type="common">Nematophagous fungus</name>
    <name type="synonym">Meria coniospora</name>
    <dbReference type="NCBI Taxonomy" id="98403"/>
    <lineage>
        <taxon>Eukaryota</taxon>
        <taxon>Fungi</taxon>
        <taxon>Dikarya</taxon>
        <taxon>Ascomycota</taxon>
        <taxon>Pezizomycotina</taxon>
        <taxon>Sordariomycetes</taxon>
        <taxon>Hypocreomycetidae</taxon>
        <taxon>Hypocreales</taxon>
        <taxon>Ophiocordycipitaceae</taxon>
        <taxon>Drechmeria</taxon>
    </lineage>
</organism>
<dbReference type="GeneID" id="63718520"/>
<keyword evidence="2" id="KW-0732">Signal</keyword>
<name>A0A151GP27_DRECN</name>
<keyword evidence="4" id="KW-1185">Reference proteome</keyword>
<evidence type="ECO:0000256" key="1">
    <source>
        <dbReference type="SAM" id="MobiDB-lite"/>
    </source>
</evidence>
<accession>A0A151GP27</accession>
<dbReference type="Proteomes" id="UP000076580">
    <property type="component" value="Chromosome 02"/>
</dbReference>
<dbReference type="EMBL" id="LAYC01000002">
    <property type="protein sequence ID" value="KYK58859.1"/>
    <property type="molecule type" value="Genomic_DNA"/>
</dbReference>
<feature type="chain" id="PRO_5007580781" evidence="2">
    <location>
        <begin position="21"/>
        <end position="312"/>
    </location>
</feature>
<feature type="signal peptide" evidence="2">
    <location>
        <begin position="1"/>
        <end position="20"/>
    </location>
</feature>
<comment type="caution">
    <text evidence="3">The sequence shown here is derived from an EMBL/GenBank/DDBJ whole genome shotgun (WGS) entry which is preliminary data.</text>
</comment>
<feature type="region of interest" description="Disordered" evidence="1">
    <location>
        <begin position="282"/>
        <end position="312"/>
    </location>
</feature>
<dbReference type="AlphaFoldDB" id="A0A151GP27"/>